<dbReference type="EMBL" id="LR796477">
    <property type="protein sequence ID" value="CAB4147269.1"/>
    <property type="molecule type" value="Genomic_DNA"/>
</dbReference>
<protein>
    <submittedName>
        <fullName evidence="1">Uncharacterized protein</fullName>
    </submittedName>
</protein>
<gene>
    <name evidence="1" type="ORF">UFOVP514_20</name>
</gene>
<evidence type="ECO:0000313" key="1">
    <source>
        <dbReference type="EMBL" id="CAB4147269.1"/>
    </source>
</evidence>
<proteinExistence type="predicted"/>
<sequence>MQHIKTLIKNNERNAGRKKVLNGKRVIITVPTYKVFIKLIWQQFIK</sequence>
<organism evidence="1">
    <name type="scientific">uncultured Caudovirales phage</name>
    <dbReference type="NCBI Taxonomy" id="2100421"/>
    <lineage>
        <taxon>Viruses</taxon>
        <taxon>Duplodnaviria</taxon>
        <taxon>Heunggongvirae</taxon>
        <taxon>Uroviricota</taxon>
        <taxon>Caudoviricetes</taxon>
        <taxon>Peduoviridae</taxon>
        <taxon>Maltschvirus</taxon>
        <taxon>Maltschvirus maltsch</taxon>
    </lineage>
</organism>
<name>A0A6J5MUL3_9CAUD</name>
<reference evidence="1" key="1">
    <citation type="submission" date="2020-04" db="EMBL/GenBank/DDBJ databases">
        <authorList>
            <person name="Chiriac C."/>
            <person name="Salcher M."/>
            <person name="Ghai R."/>
            <person name="Kavagutti S V."/>
        </authorList>
    </citation>
    <scope>NUCLEOTIDE SEQUENCE</scope>
</reference>
<accession>A0A6J5MUL3</accession>